<dbReference type="Proteomes" id="UP000886786">
    <property type="component" value="Unassembled WGS sequence"/>
</dbReference>
<name>A0A9D1D056_9FIRM</name>
<protein>
    <submittedName>
        <fullName evidence="1">Uncharacterized protein</fullName>
    </submittedName>
</protein>
<gene>
    <name evidence="1" type="ORF">IAB27_05695</name>
</gene>
<evidence type="ECO:0000313" key="2">
    <source>
        <dbReference type="Proteomes" id="UP000886786"/>
    </source>
</evidence>
<reference evidence="1" key="2">
    <citation type="journal article" date="2021" name="PeerJ">
        <title>Extensive microbial diversity within the chicken gut microbiome revealed by metagenomics and culture.</title>
        <authorList>
            <person name="Gilroy R."/>
            <person name="Ravi A."/>
            <person name="Getino M."/>
            <person name="Pursley I."/>
            <person name="Horton D.L."/>
            <person name="Alikhan N.F."/>
            <person name="Baker D."/>
            <person name="Gharbi K."/>
            <person name="Hall N."/>
            <person name="Watson M."/>
            <person name="Adriaenssens E.M."/>
            <person name="Foster-Nyarko E."/>
            <person name="Jarju S."/>
            <person name="Secka A."/>
            <person name="Antonio M."/>
            <person name="Oren A."/>
            <person name="Chaudhuri R.R."/>
            <person name="La Ragione R."/>
            <person name="Hildebrand F."/>
            <person name="Pallen M.J."/>
        </authorList>
    </citation>
    <scope>NUCLEOTIDE SEQUENCE</scope>
    <source>
        <strain evidence="1">CHK147-3167</strain>
    </source>
</reference>
<dbReference type="AlphaFoldDB" id="A0A9D1D056"/>
<proteinExistence type="predicted"/>
<accession>A0A9D1D056</accession>
<sequence>MNKLLPKVEELDSINDSRLTFSETPLIKEFDLLDFKSKLQVINDIVRETMIFDKHPDPSNEIETLIGDTYTASLASIDYLKSIGLGTNYRCVIAQKRKFDPTDLPTTHIVILVDDDKGNTYQFDCSPMVGYKCGKVEAIAKEKFYENYVEIKDDIAILVNEIRKLTFQIKNGNYDDKLIHRFSQILKEAKSYEILSGFRFEGYMLLSKISKDKIEQFKFLETANLCNPYFKNVDSILYRNKLLENQISFWREELQDLIPIDQDYERQLELAQSIVQSLKILNPSYERYLNIDGKNIEFSYISPRLFYELGLNVVLLKPSSFKLGVTATIKERFLDKGAGSIAEYYSNIGQPTELTGIKPMRMFHPHGYKYERSMTGPCYAFLIKEDAQTLLVKKRALRKELGKNIVNHNVMWYDGEEIVWDPIITNLVHTTDDACEASMHYLSAYPEYQLMTRFMYPNPRLRKVVKR</sequence>
<reference evidence="1" key="1">
    <citation type="submission" date="2020-10" db="EMBL/GenBank/DDBJ databases">
        <authorList>
            <person name="Gilroy R."/>
        </authorList>
    </citation>
    <scope>NUCLEOTIDE SEQUENCE</scope>
    <source>
        <strain evidence="1">CHK147-3167</strain>
    </source>
</reference>
<comment type="caution">
    <text evidence="1">The sequence shown here is derived from an EMBL/GenBank/DDBJ whole genome shotgun (WGS) entry which is preliminary data.</text>
</comment>
<dbReference type="EMBL" id="DVFV01000098">
    <property type="protein sequence ID" value="HIQ91096.1"/>
    <property type="molecule type" value="Genomic_DNA"/>
</dbReference>
<organism evidence="1 2">
    <name type="scientific">Candidatus Coprosoma intestinipullorum</name>
    <dbReference type="NCBI Taxonomy" id="2840752"/>
    <lineage>
        <taxon>Bacteria</taxon>
        <taxon>Bacillati</taxon>
        <taxon>Bacillota</taxon>
        <taxon>Bacillota incertae sedis</taxon>
        <taxon>Candidatus Coprosoma</taxon>
    </lineage>
</organism>
<evidence type="ECO:0000313" key="1">
    <source>
        <dbReference type="EMBL" id="HIQ91096.1"/>
    </source>
</evidence>